<dbReference type="FunFam" id="2.40.440.10:FF:000002">
    <property type="entry name" value="L,D-transpeptidase ErfK/SrfK"/>
    <property type="match status" value="1"/>
</dbReference>
<keyword evidence="5" id="KW-0378">Hydrolase</keyword>
<evidence type="ECO:0000256" key="9">
    <source>
        <dbReference type="PROSITE-ProRule" id="PRU01373"/>
    </source>
</evidence>
<dbReference type="InterPro" id="IPR050979">
    <property type="entry name" value="LD-transpeptidase"/>
</dbReference>
<evidence type="ECO:0000256" key="7">
    <source>
        <dbReference type="ARBA" id="ARBA00022984"/>
    </source>
</evidence>
<evidence type="ECO:0000256" key="5">
    <source>
        <dbReference type="ARBA" id="ARBA00022801"/>
    </source>
</evidence>
<feature type="domain" description="L,D-TPase catalytic" evidence="10">
    <location>
        <begin position="33"/>
        <end position="170"/>
    </location>
</feature>
<dbReference type="PROSITE" id="PS52029">
    <property type="entry name" value="LD_TPASE"/>
    <property type="match status" value="1"/>
</dbReference>
<feature type="active site" description="Nucleophile" evidence="9">
    <location>
        <position position="146"/>
    </location>
</feature>
<dbReference type="AlphaFoldDB" id="A0A2T1HPK5"/>
<feature type="active site" description="Proton donor/acceptor" evidence="9">
    <location>
        <position position="130"/>
    </location>
</feature>
<dbReference type="PANTHER" id="PTHR30582">
    <property type="entry name" value="L,D-TRANSPEPTIDASE"/>
    <property type="match status" value="1"/>
</dbReference>
<dbReference type="PANTHER" id="PTHR30582:SF24">
    <property type="entry name" value="L,D-TRANSPEPTIDASE ERFK_SRFK-RELATED"/>
    <property type="match status" value="1"/>
</dbReference>
<accession>A0A2T1HPK5</accession>
<dbReference type="GO" id="GO:0016757">
    <property type="term" value="F:glycosyltransferase activity"/>
    <property type="evidence" value="ECO:0007669"/>
    <property type="project" value="UniProtKB-KW"/>
</dbReference>
<dbReference type="Gene3D" id="2.40.440.10">
    <property type="entry name" value="L,D-transpeptidase catalytic domain-like"/>
    <property type="match status" value="1"/>
</dbReference>
<dbReference type="EMBL" id="PVZS01000023">
    <property type="protein sequence ID" value="PSC03581.1"/>
    <property type="molecule type" value="Genomic_DNA"/>
</dbReference>
<proteinExistence type="inferred from homology"/>
<organism evidence="11 12">
    <name type="scientific">Alsobacter soli</name>
    <dbReference type="NCBI Taxonomy" id="2109933"/>
    <lineage>
        <taxon>Bacteria</taxon>
        <taxon>Pseudomonadati</taxon>
        <taxon>Pseudomonadota</taxon>
        <taxon>Alphaproteobacteria</taxon>
        <taxon>Hyphomicrobiales</taxon>
        <taxon>Alsobacteraceae</taxon>
        <taxon>Alsobacter</taxon>
    </lineage>
</organism>
<evidence type="ECO:0000256" key="6">
    <source>
        <dbReference type="ARBA" id="ARBA00022960"/>
    </source>
</evidence>
<evidence type="ECO:0000256" key="2">
    <source>
        <dbReference type="ARBA" id="ARBA00005992"/>
    </source>
</evidence>
<sequence length="171" mass="18376">MAAGGSGLSLEGLPFGSDLARREVAYNGPEHAGTVVVRTSQRRLYLVQSGGRALRYAIGVGREEGLNFRGSAVVGRKEQWPSWTPTANMMRHIPRYRAYAGGMPGGIDNPLGARALYLYRGGHDTHFRLHGTNDPSTIGQAVSSGCIRLTNEDVTDLYSRVPVGAPVVVKP</sequence>
<evidence type="ECO:0000256" key="8">
    <source>
        <dbReference type="ARBA" id="ARBA00023316"/>
    </source>
</evidence>
<evidence type="ECO:0000256" key="3">
    <source>
        <dbReference type="ARBA" id="ARBA00022676"/>
    </source>
</evidence>
<dbReference type="GO" id="GO:0008360">
    <property type="term" value="P:regulation of cell shape"/>
    <property type="evidence" value="ECO:0007669"/>
    <property type="project" value="UniProtKB-UniRule"/>
</dbReference>
<dbReference type="GO" id="GO:0071555">
    <property type="term" value="P:cell wall organization"/>
    <property type="evidence" value="ECO:0007669"/>
    <property type="project" value="UniProtKB-UniRule"/>
</dbReference>
<keyword evidence="12" id="KW-1185">Reference proteome</keyword>
<protein>
    <submittedName>
        <fullName evidence="11">Oxidoreductase</fullName>
    </submittedName>
</protein>
<dbReference type="GO" id="GO:0018104">
    <property type="term" value="P:peptidoglycan-protein cross-linking"/>
    <property type="evidence" value="ECO:0007669"/>
    <property type="project" value="TreeGrafter"/>
</dbReference>
<keyword evidence="8 9" id="KW-0961">Cell wall biogenesis/degradation</keyword>
<dbReference type="InterPro" id="IPR038063">
    <property type="entry name" value="Transpep_catalytic_dom"/>
</dbReference>
<dbReference type="SUPFAM" id="SSF141523">
    <property type="entry name" value="L,D-transpeptidase catalytic domain-like"/>
    <property type="match status" value="1"/>
</dbReference>
<evidence type="ECO:0000259" key="10">
    <source>
        <dbReference type="PROSITE" id="PS52029"/>
    </source>
</evidence>
<keyword evidence="4" id="KW-0808">Transferase</keyword>
<gene>
    <name evidence="11" type="ORF">SLNSH_18250</name>
</gene>
<evidence type="ECO:0000313" key="12">
    <source>
        <dbReference type="Proteomes" id="UP000239772"/>
    </source>
</evidence>
<evidence type="ECO:0000256" key="4">
    <source>
        <dbReference type="ARBA" id="ARBA00022679"/>
    </source>
</evidence>
<dbReference type="InterPro" id="IPR005490">
    <property type="entry name" value="LD_TPept_cat_dom"/>
</dbReference>
<dbReference type="UniPathway" id="UPA00219"/>
<comment type="caution">
    <text evidence="11">The sequence shown here is derived from an EMBL/GenBank/DDBJ whole genome shotgun (WGS) entry which is preliminary data.</text>
</comment>
<evidence type="ECO:0000256" key="1">
    <source>
        <dbReference type="ARBA" id="ARBA00004752"/>
    </source>
</evidence>
<comment type="pathway">
    <text evidence="1 9">Cell wall biogenesis; peptidoglycan biosynthesis.</text>
</comment>
<dbReference type="GO" id="GO:0005576">
    <property type="term" value="C:extracellular region"/>
    <property type="evidence" value="ECO:0007669"/>
    <property type="project" value="TreeGrafter"/>
</dbReference>
<dbReference type="RefSeq" id="WP_106338481.1">
    <property type="nucleotide sequence ID" value="NZ_PVZS01000023.1"/>
</dbReference>
<reference evidence="12" key="1">
    <citation type="submission" date="2018-03" db="EMBL/GenBank/DDBJ databases">
        <authorList>
            <person name="Sun L."/>
            <person name="Liu H."/>
            <person name="Chen W."/>
            <person name="Huang K."/>
            <person name="Liu W."/>
            <person name="Gao X."/>
        </authorList>
    </citation>
    <scope>NUCLEOTIDE SEQUENCE [LARGE SCALE GENOMIC DNA]</scope>
    <source>
        <strain evidence="12">SH9</strain>
    </source>
</reference>
<dbReference type="GO" id="GO:0071972">
    <property type="term" value="F:peptidoglycan L,D-transpeptidase activity"/>
    <property type="evidence" value="ECO:0007669"/>
    <property type="project" value="TreeGrafter"/>
</dbReference>
<dbReference type="Proteomes" id="UP000239772">
    <property type="component" value="Unassembled WGS sequence"/>
</dbReference>
<keyword evidence="7 9" id="KW-0573">Peptidoglycan synthesis</keyword>
<dbReference type="Pfam" id="PF03734">
    <property type="entry name" value="YkuD"/>
    <property type="match status" value="1"/>
</dbReference>
<dbReference type="CDD" id="cd16913">
    <property type="entry name" value="YkuD_like"/>
    <property type="match status" value="1"/>
</dbReference>
<keyword evidence="6 9" id="KW-0133">Cell shape</keyword>
<name>A0A2T1HPK5_9HYPH</name>
<keyword evidence="3" id="KW-0328">Glycosyltransferase</keyword>
<evidence type="ECO:0000313" key="11">
    <source>
        <dbReference type="EMBL" id="PSC03581.1"/>
    </source>
</evidence>
<comment type="similarity">
    <text evidence="2">Belongs to the YkuD family.</text>
</comment>
<dbReference type="OrthoDB" id="8478453at2"/>